<proteinExistence type="predicted"/>
<gene>
    <name evidence="2" type="ORF">SAMN05216214_108185</name>
</gene>
<dbReference type="PRINTS" id="PR00069">
    <property type="entry name" value="ALDKETRDTASE"/>
</dbReference>
<accession>A0A1H7MT80</accession>
<dbReference type="EMBL" id="FOAS01000008">
    <property type="protein sequence ID" value="SEL14413.1"/>
    <property type="molecule type" value="Genomic_DNA"/>
</dbReference>
<dbReference type="RefSeq" id="WP_074867721.1">
    <property type="nucleotide sequence ID" value="NZ_FOAS01000008.1"/>
</dbReference>
<dbReference type="InterPro" id="IPR050523">
    <property type="entry name" value="AKR_Detox_Biosynth"/>
</dbReference>
<dbReference type="GO" id="GO:0005829">
    <property type="term" value="C:cytosol"/>
    <property type="evidence" value="ECO:0007669"/>
    <property type="project" value="TreeGrafter"/>
</dbReference>
<dbReference type="SUPFAM" id="SSF51430">
    <property type="entry name" value="NAD(P)-linked oxidoreductase"/>
    <property type="match status" value="1"/>
</dbReference>
<dbReference type="Proteomes" id="UP000185766">
    <property type="component" value="Unassembled WGS sequence"/>
</dbReference>
<organism evidence="2 3">
    <name type="scientific">Atopomonas hussainii</name>
    <dbReference type="NCBI Taxonomy" id="1429083"/>
    <lineage>
        <taxon>Bacteria</taxon>
        <taxon>Pseudomonadati</taxon>
        <taxon>Pseudomonadota</taxon>
        <taxon>Gammaproteobacteria</taxon>
        <taxon>Pseudomonadales</taxon>
        <taxon>Pseudomonadaceae</taxon>
        <taxon>Atopomonas</taxon>
    </lineage>
</organism>
<dbReference type="InterPro" id="IPR036812">
    <property type="entry name" value="NAD(P)_OxRdtase_dom_sf"/>
</dbReference>
<evidence type="ECO:0000259" key="1">
    <source>
        <dbReference type="Pfam" id="PF00248"/>
    </source>
</evidence>
<keyword evidence="3" id="KW-1185">Reference proteome</keyword>
<evidence type="ECO:0000313" key="3">
    <source>
        <dbReference type="Proteomes" id="UP000185766"/>
    </source>
</evidence>
<dbReference type="InterPro" id="IPR023210">
    <property type="entry name" value="NADP_OxRdtase_dom"/>
</dbReference>
<dbReference type="PANTHER" id="PTHR43364:SF1">
    <property type="entry name" value="OXIDOREDUCTASE YDHF"/>
    <property type="match status" value="1"/>
</dbReference>
<evidence type="ECO:0000313" key="2">
    <source>
        <dbReference type="EMBL" id="SEL14413.1"/>
    </source>
</evidence>
<dbReference type="PANTHER" id="PTHR43364">
    <property type="entry name" value="NADH-SPECIFIC METHYLGLYOXAL REDUCTASE-RELATED"/>
    <property type="match status" value="1"/>
</dbReference>
<name>A0A1H7MT80_9GAMM</name>
<dbReference type="GO" id="GO:0016491">
    <property type="term" value="F:oxidoreductase activity"/>
    <property type="evidence" value="ECO:0007669"/>
    <property type="project" value="InterPro"/>
</dbReference>
<dbReference type="InterPro" id="IPR020471">
    <property type="entry name" value="AKR"/>
</dbReference>
<dbReference type="InterPro" id="IPR018170">
    <property type="entry name" value="Aldo/ket_reductase_CS"/>
</dbReference>
<reference evidence="2 3" key="1">
    <citation type="submission" date="2016-10" db="EMBL/GenBank/DDBJ databases">
        <authorList>
            <person name="de Groot N.N."/>
        </authorList>
    </citation>
    <scope>NUCLEOTIDE SEQUENCE [LARGE SCALE GENOMIC DNA]</scope>
    <source>
        <strain evidence="2 3">JCM 19513</strain>
    </source>
</reference>
<protein>
    <submittedName>
        <fullName evidence="2">Predicted oxidoreductase</fullName>
    </submittedName>
</protein>
<dbReference type="Pfam" id="PF00248">
    <property type="entry name" value="Aldo_ket_red"/>
    <property type="match status" value="1"/>
</dbReference>
<dbReference type="STRING" id="1429083.GCA_001885685_00091"/>
<feature type="domain" description="NADP-dependent oxidoreductase" evidence="1">
    <location>
        <begin position="8"/>
        <end position="279"/>
    </location>
</feature>
<dbReference type="CDD" id="cd19092">
    <property type="entry name" value="AKR_BsYcsN_EcYdhF-like"/>
    <property type="match status" value="1"/>
</dbReference>
<dbReference type="Gene3D" id="3.20.20.100">
    <property type="entry name" value="NADP-dependent oxidoreductase domain"/>
    <property type="match status" value="1"/>
</dbReference>
<dbReference type="PROSITE" id="PS00062">
    <property type="entry name" value="ALDOKETO_REDUCTASE_2"/>
    <property type="match status" value="1"/>
</dbReference>
<dbReference type="AlphaFoldDB" id="A0A1H7MT80"/>
<sequence>MQAALKQPLAIGMMRLGDYPDLASDQALLTFTEQCLEQGVSVFDHADIYGAGSCEARFGQALALKPALREQLVLISKADIVTAQADKSPWQVKHYDTSCAYLQQQLDGSLQRLGTDYLDGFLVHRPDPLMDVRELAQTLQGMINSGKVRWIGVSNFLPAQWQALAEHVPLACNQIELSLAAQSAVWDGQLNLLANANVQVMAWSPMAGGRFAGKLLDALKAVAVQRGVTAEQIALAWVRALPGAPMAILGSLRPERITGALAGLSIQLTRQEWFYLAEAARGHQVA</sequence>